<proteinExistence type="predicted"/>
<name>A0A8C5PZH6_9ANUR</name>
<keyword evidence="5" id="KW-0479">Metal-binding</keyword>
<keyword evidence="8 18" id="KW-1133">Transmembrane helix</keyword>
<evidence type="ECO:0000256" key="3">
    <source>
        <dbReference type="ARBA" id="ARBA00022617"/>
    </source>
</evidence>
<comment type="function">
    <text evidence="16">Transmembrane reductase that uses ascorbate as an electron donor in the cytoplasm and transfers electrons across membranes to reduce monodehydro-L-ascorbate radical in the lumen of secretory vesicles. It is therefore involved the regeneration and homeostasis within secretory vesicles of ascorbate which in turn provides reducing equivalents needed to support the activity of intravesicular enzymes.</text>
</comment>
<evidence type="ECO:0000256" key="2">
    <source>
        <dbReference type="ARBA" id="ARBA00022448"/>
    </source>
</evidence>
<reference evidence="20" key="2">
    <citation type="submission" date="2025-09" db="UniProtKB">
        <authorList>
            <consortium name="Ensembl"/>
        </authorList>
    </citation>
    <scope>IDENTIFICATION</scope>
</reference>
<comment type="subcellular location">
    <subcellularLocation>
        <location evidence="12">Cytoplasmic vesicle</location>
        <location evidence="12">Secretory vesicle</location>
        <location evidence="12">Chromaffin granule membrane</location>
        <topology evidence="12">Multi-pass membrane protein</topology>
    </subcellularLocation>
</comment>
<evidence type="ECO:0000256" key="11">
    <source>
        <dbReference type="ARBA" id="ARBA00023329"/>
    </source>
</evidence>
<keyword evidence="21" id="KW-1185">Reference proteome</keyword>
<comment type="catalytic activity">
    <reaction evidence="17">
        <text>monodehydro-L-ascorbate radical(out) + L-ascorbate(in) = monodehydro-L-ascorbate radical(in) + L-ascorbate(out)</text>
        <dbReference type="Rhea" id="RHEA:66524"/>
        <dbReference type="ChEBI" id="CHEBI:38290"/>
        <dbReference type="ChEBI" id="CHEBI:59513"/>
    </reaction>
    <physiologicalReaction direction="left-to-right" evidence="17">
        <dbReference type="Rhea" id="RHEA:66525"/>
    </physiologicalReaction>
</comment>
<keyword evidence="4 18" id="KW-0812">Transmembrane</keyword>
<evidence type="ECO:0000313" key="20">
    <source>
        <dbReference type="Ensembl" id="ENSLLEP00000030330.1"/>
    </source>
</evidence>
<evidence type="ECO:0000256" key="17">
    <source>
        <dbReference type="ARBA" id="ARBA00047447"/>
    </source>
</evidence>
<feature type="transmembrane region" description="Helical" evidence="18">
    <location>
        <begin position="164"/>
        <end position="187"/>
    </location>
</feature>
<evidence type="ECO:0000256" key="13">
    <source>
        <dbReference type="ARBA" id="ARBA00024231"/>
    </source>
</evidence>
<feature type="transmembrane region" description="Helical" evidence="18">
    <location>
        <begin position="234"/>
        <end position="254"/>
    </location>
</feature>
<dbReference type="AlphaFoldDB" id="A0A8C5PZH6"/>
<dbReference type="PANTHER" id="PTHR10106:SF14">
    <property type="entry name" value="TRANSMEMBRANE ASCORBATE-DEPENDENT REDUCTASE CYB561"/>
    <property type="match status" value="1"/>
</dbReference>
<dbReference type="InterPro" id="IPR043205">
    <property type="entry name" value="CYB561/CYBRD1-like"/>
</dbReference>
<keyword evidence="6" id="KW-1278">Translocase</keyword>
<dbReference type="OrthoDB" id="907479at2759"/>
<dbReference type="Gene3D" id="1.20.120.1770">
    <property type="match status" value="1"/>
</dbReference>
<evidence type="ECO:0000256" key="7">
    <source>
        <dbReference type="ARBA" id="ARBA00022982"/>
    </source>
</evidence>
<keyword evidence="2" id="KW-0813">Transport</keyword>
<dbReference type="FunFam" id="1.20.120.1770:FF:000001">
    <property type="entry name" value="Cytochrome b reductase 1"/>
    <property type="match status" value="1"/>
</dbReference>
<feature type="domain" description="Cytochrome b561" evidence="19">
    <location>
        <begin position="54"/>
        <end position="255"/>
    </location>
</feature>
<dbReference type="Pfam" id="PF03188">
    <property type="entry name" value="Cytochrom_B561"/>
    <property type="match status" value="1"/>
</dbReference>
<feature type="transmembrane region" description="Helical" evidence="18">
    <location>
        <begin position="122"/>
        <end position="144"/>
    </location>
</feature>
<evidence type="ECO:0000256" key="6">
    <source>
        <dbReference type="ARBA" id="ARBA00022967"/>
    </source>
</evidence>
<dbReference type="Proteomes" id="UP000694569">
    <property type="component" value="Unplaced"/>
</dbReference>
<evidence type="ECO:0000313" key="21">
    <source>
        <dbReference type="Proteomes" id="UP000694569"/>
    </source>
</evidence>
<evidence type="ECO:0000256" key="12">
    <source>
        <dbReference type="ARBA" id="ARBA00024185"/>
    </source>
</evidence>
<evidence type="ECO:0000256" key="5">
    <source>
        <dbReference type="ARBA" id="ARBA00022723"/>
    </source>
</evidence>
<gene>
    <name evidence="20" type="primary">CYB561</name>
</gene>
<dbReference type="GO" id="GO:0016491">
    <property type="term" value="F:oxidoreductase activity"/>
    <property type="evidence" value="ECO:0007669"/>
    <property type="project" value="InterPro"/>
</dbReference>
<evidence type="ECO:0000256" key="4">
    <source>
        <dbReference type="ARBA" id="ARBA00022692"/>
    </source>
</evidence>
<protein>
    <recommendedName>
        <fullName evidence="13">Transmembrane ascorbate-dependent reductase CYB561</fullName>
    </recommendedName>
    <alternativeName>
        <fullName evidence="14">Cytochrome b-561</fullName>
    </alternativeName>
    <alternativeName>
        <fullName evidence="15">Cytochrome b561</fullName>
    </alternativeName>
</protein>
<dbReference type="GeneTree" id="ENSGT00950000183197"/>
<comment type="cofactor">
    <cofactor evidence="1">
        <name>heme b</name>
        <dbReference type="ChEBI" id="CHEBI:60344"/>
    </cofactor>
</comment>
<dbReference type="Ensembl" id="ENSLLET00000031494.1">
    <property type="protein sequence ID" value="ENSLLEP00000030330.1"/>
    <property type="gene ID" value="ENSLLEG00000019175.1"/>
</dbReference>
<evidence type="ECO:0000256" key="16">
    <source>
        <dbReference type="ARBA" id="ARBA00045973"/>
    </source>
</evidence>
<evidence type="ECO:0000256" key="10">
    <source>
        <dbReference type="ARBA" id="ARBA00023136"/>
    </source>
</evidence>
<keyword evidence="10 18" id="KW-0472">Membrane</keyword>
<dbReference type="GO" id="GO:0042584">
    <property type="term" value="C:chromaffin granule membrane"/>
    <property type="evidence" value="ECO:0007669"/>
    <property type="project" value="UniProtKB-SubCell"/>
</dbReference>
<dbReference type="InterPro" id="IPR006593">
    <property type="entry name" value="Cyt_b561/ferric_Rdtase_TM"/>
</dbReference>
<dbReference type="GO" id="GO:0005765">
    <property type="term" value="C:lysosomal membrane"/>
    <property type="evidence" value="ECO:0007669"/>
    <property type="project" value="TreeGrafter"/>
</dbReference>
<feature type="transmembrane region" description="Helical" evidence="18">
    <location>
        <begin position="194"/>
        <end position="214"/>
    </location>
</feature>
<evidence type="ECO:0000256" key="14">
    <source>
        <dbReference type="ARBA" id="ARBA00030896"/>
    </source>
</evidence>
<sequence length="286" mass="31852">MTKCTDLQASSNPGVGPARPYIHLGARGLYPSPLLSMDAATHQNTKWMPYWIALSQILGIAALAVTGTWLSHYRGGFAWSGNLQFNVHPLCMVLGMVFLCGDALLVYRVFRNETKKATKILHGVLHIFALIISLVGIIAVFQFHKTNSIPDMYSLHSWCGIATFTLYILQWILGFVLFFIPGVAYTYRTQFKPLHVFFGICLLICSIASCLIGLTEKMLFSIPKEYSKFPPEGILANTLGLLLVAFGTVVGYILTREEWKREPLPEEQALSIDFKTLTEGESPSEP</sequence>
<evidence type="ECO:0000256" key="9">
    <source>
        <dbReference type="ARBA" id="ARBA00023004"/>
    </source>
</evidence>
<dbReference type="PROSITE" id="PS50939">
    <property type="entry name" value="CYTOCHROME_B561"/>
    <property type="match status" value="1"/>
</dbReference>
<keyword evidence="9" id="KW-0408">Iron</keyword>
<keyword evidence="11" id="KW-0968">Cytoplasmic vesicle</keyword>
<accession>A0A8C5PZH6</accession>
<evidence type="ECO:0000256" key="1">
    <source>
        <dbReference type="ARBA" id="ARBA00001970"/>
    </source>
</evidence>
<feature type="transmembrane region" description="Helical" evidence="18">
    <location>
        <begin position="50"/>
        <end position="70"/>
    </location>
</feature>
<dbReference type="PANTHER" id="PTHR10106">
    <property type="entry name" value="CYTOCHROME B561-RELATED"/>
    <property type="match status" value="1"/>
</dbReference>
<evidence type="ECO:0000259" key="19">
    <source>
        <dbReference type="PROSITE" id="PS50939"/>
    </source>
</evidence>
<dbReference type="SMART" id="SM00665">
    <property type="entry name" value="B561"/>
    <property type="match status" value="1"/>
</dbReference>
<keyword evidence="7" id="KW-0249">Electron transport</keyword>
<reference evidence="20" key="1">
    <citation type="submission" date="2025-08" db="UniProtKB">
        <authorList>
            <consortium name="Ensembl"/>
        </authorList>
    </citation>
    <scope>IDENTIFICATION</scope>
</reference>
<organism evidence="20 21">
    <name type="scientific">Leptobrachium leishanense</name>
    <name type="common">Leishan spiny toad</name>
    <dbReference type="NCBI Taxonomy" id="445787"/>
    <lineage>
        <taxon>Eukaryota</taxon>
        <taxon>Metazoa</taxon>
        <taxon>Chordata</taxon>
        <taxon>Craniata</taxon>
        <taxon>Vertebrata</taxon>
        <taxon>Euteleostomi</taxon>
        <taxon>Amphibia</taxon>
        <taxon>Batrachia</taxon>
        <taxon>Anura</taxon>
        <taxon>Pelobatoidea</taxon>
        <taxon>Megophryidae</taxon>
        <taxon>Leptobrachium</taxon>
    </lineage>
</organism>
<evidence type="ECO:0000256" key="18">
    <source>
        <dbReference type="SAM" id="Phobius"/>
    </source>
</evidence>
<evidence type="ECO:0000256" key="8">
    <source>
        <dbReference type="ARBA" id="ARBA00022989"/>
    </source>
</evidence>
<dbReference type="GO" id="GO:0046872">
    <property type="term" value="F:metal ion binding"/>
    <property type="evidence" value="ECO:0007669"/>
    <property type="project" value="UniProtKB-KW"/>
</dbReference>
<evidence type="ECO:0000256" key="15">
    <source>
        <dbReference type="ARBA" id="ARBA00032709"/>
    </source>
</evidence>
<feature type="transmembrane region" description="Helical" evidence="18">
    <location>
        <begin position="90"/>
        <end position="110"/>
    </location>
</feature>
<keyword evidence="3" id="KW-0349">Heme</keyword>